<evidence type="ECO:0000313" key="2">
    <source>
        <dbReference type="EMBL" id="QDZ16440.1"/>
    </source>
</evidence>
<keyword evidence="1" id="KW-0812">Transmembrane</keyword>
<sequence length="660" mass="69469">MGVGTMTWWAIVPPVLLGAVIVLLPGLVIAFASSARGVTMWGLAPGLSLTVYTVVGVLYGVPHLPFTLGTVAIGAVVLVAVVSVIARLVVKRLGRNGHEAGSSLRDPRLIGWVSLAAVVIAFVAIAVRFAVVFGHPDAVSQTFDVNFHLNGVRYIVDTADASPLTFSDLQYATNGLGSFYPNLWHMVAALIAEASGASIPVVANAFAIVIGGLIWPLSCLLLMRQLLGRSVAAMVTTGILSAGFTAFPLLFVGFGVLYPNLLGMAVVPACLGVIALACGRATDPTLPRTVAWLLLLALIPGLALAHPNALVTMLGIAAPLLGTGWLYWIRGAKGRVRVLAWVLAAAVVLGYAAVFVVIRPPAAAATWHPTLGPWRALFNAAVNAQFGPPAIVISVLAIVGAVAALVKRRHRWLIVATVLVDVLYVATAYLPLGDFRYWVTGIWYSDIYRIVAMTPLVLLPLSVIGTLWLGELLGAVVARSRGSRTPPPLGRAVLGSSLVLAVVFGVCMQAGPAMTHSTQWANSGYQLNSASILLTADERALIDRVAGETPEDAVVVGDPWTGTALVWALADRRALVPHIYVSHTADTALILKSLRHATPGSAVCKAVKAEHVTYALDFGDIGVFGKTTQYPGVHHLNRSPALTLVDHQGDAALYRITGCD</sequence>
<proteinExistence type="predicted"/>
<feature type="transmembrane region" description="Helical" evidence="1">
    <location>
        <begin position="257"/>
        <end position="277"/>
    </location>
</feature>
<dbReference type="OrthoDB" id="3169698at2"/>
<feature type="transmembrane region" description="Helical" evidence="1">
    <location>
        <begin position="311"/>
        <end position="329"/>
    </location>
</feature>
<feature type="transmembrane region" description="Helical" evidence="1">
    <location>
        <begin position="230"/>
        <end position="251"/>
    </location>
</feature>
<protein>
    <submittedName>
        <fullName evidence="2">Uncharacterized protein</fullName>
    </submittedName>
</protein>
<dbReference type="Pfam" id="PF20176">
    <property type="entry name" value="DUF6541"/>
    <property type="match status" value="1"/>
</dbReference>
<dbReference type="InterPro" id="IPR046671">
    <property type="entry name" value="DUF6541"/>
</dbReference>
<evidence type="ECO:0000313" key="3">
    <source>
        <dbReference type="Proteomes" id="UP000320216"/>
    </source>
</evidence>
<feature type="transmembrane region" description="Helical" evidence="1">
    <location>
        <begin position="38"/>
        <end position="60"/>
    </location>
</feature>
<name>A0A5B8MAA7_9MICO</name>
<accession>A0A5B8MAA7</accession>
<dbReference type="EMBL" id="CP042305">
    <property type="protein sequence ID" value="QDZ16440.1"/>
    <property type="molecule type" value="Genomic_DNA"/>
</dbReference>
<evidence type="ECO:0000256" key="1">
    <source>
        <dbReference type="SAM" id="Phobius"/>
    </source>
</evidence>
<feature type="transmembrane region" description="Helical" evidence="1">
    <location>
        <begin position="338"/>
        <end position="358"/>
    </location>
</feature>
<organism evidence="2 3">
    <name type="scientific">Humibacter ginsenosidimutans</name>
    <dbReference type="NCBI Taxonomy" id="2599293"/>
    <lineage>
        <taxon>Bacteria</taxon>
        <taxon>Bacillati</taxon>
        <taxon>Actinomycetota</taxon>
        <taxon>Actinomycetes</taxon>
        <taxon>Micrococcales</taxon>
        <taxon>Microbacteriaceae</taxon>
        <taxon>Humibacter</taxon>
    </lineage>
</organism>
<reference evidence="2 3" key="1">
    <citation type="submission" date="2019-07" db="EMBL/GenBank/DDBJ databases">
        <title>Full genome sequence of Humibacter sp. WJ7-1.</title>
        <authorList>
            <person name="Im W.-T."/>
        </authorList>
    </citation>
    <scope>NUCLEOTIDE SEQUENCE [LARGE SCALE GENOMIC DNA]</scope>
    <source>
        <strain evidence="2 3">WJ7-1</strain>
    </source>
</reference>
<feature type="transmembrane region" description="Helical" evidence="1">
    <location>
        <begin position="66"/>
        <end position="89"/>
    </location>
</feature>
<gene>
    <name evidence="2" type="ORF">FPZ11_18305</name>
</gene>
<keyword evidence="1" id="KW-1133">Transmembrane helix</keyword>
<feature type="transmembrane region" description="Helical" evidence="1">
    <location>
        <begin position="289"/>
        <end position="305"/>
    </location>
</feature>
<feature type="transmembrane region" description="Helical" evidence="1">
    <location>
        <begin position="201"/>
        <end position="223"/>
    </location>
</feature>
<feature type="transmembrane region" description="Helical" evidence="1">
    <location>
        <begin position="489"/>
        <end position="511"/>
    </location>
</feature>
<dbReference type="AlphaFoldDB" id="A0A5B8MAA7"/>
<feature type="transmembrane region" description="Helical" evidence="1">
    <location>
        <begin position="386"/>
        <end position="406"/>
    </location>
</feature>
<keyword evidence="1" id="KW-0472">Membrane</keyword>
<feature type="transmembrane region" description="Helical" evidence="1">
    <location>
        <begin position="109"/>
        <end position="131"/>
    </location>
</feature>
<dbReference type="RefSeq" id="WP_146322444.1">
    <property type="nucleotide sequence ID" value="NZ_CP042305.1"/>
</dbReference>
<dbReference type="KEGG" id="huw:FPZ11_18305"/>
<feature type="transmembrane region" description="Helical" evidence="1">
    <location>
        <begin position="452"/>
        <end position="477"/>
    </location>
</feature>
<feature type="transmembrane region" description="Helical" evidence="1">
    <location>
        <begin position="6"/>
        <end position="31"/>
    </location>
</feature>
<feature type="transmembrane region" description="Helical" evidence="1">
    <location>
        <begin position="413"/>
        <end position="432"/>
    </location>
</feature>
<keyword evidence="3" id="KW-1185">Reference proteome</keyword>
<dbReference type="Proteomes" id="UP000320216">
    <property type="component" value="Chromosome"/>
</dbReference>